<evidence type="ECO:0000313" key="6">
    <source>
        <dbReference type="EMBL" id="MCE7507120.1"/>
    </source>
</evidence>
<dbReference type="InterPro" id="IPR009057">
    <property type="entry name" value="Homeodomain-like_sf"/>
</dbReference>
<feature type="domain" description="HTH tetR-type" evidence="5">
    <location>
        <begin position="11"/>
        <end position="71"/>
    </location>
</feature>
<keyword evidence="2 4" id="KW-0238">DNA-binding</keyword>
<dbReference type="InterPro" id="IPR001647">
    <property type="entry name" value="HTH_TetR"/>
</dbReference>
<organism evidence="6 7">
    <name type="scientific">Alloalcanivorax xenomutans</name>
    <dbReference type="NCBI Taxonomy" id="1094342"/>
    <lineage>
        <taxon>Bacteria</taxon>
        <taxon>Pseudomonadati</taxon>
        <taxon>Pseudomonadota</taxon>
        <taxon>Gammaproteobacteria</taxon>
        <taxon>Oceanospirillales</taxon>
        <taxon>Alcanivoracaceae</taxon>
        <taxon>Alloalcanivorax</taxon>
    </lineage>
</organism>
<evidence type="ECO:0000256" key="1">
    <source>
        <dbReference type="ARBA" id="ARBA00023015"/>
    </source>
</evidence>
<evidence type="ECO:0000256" key="4">
    <source>
        <dbReference type="PROSITE-ProRule" id="PRU00335"/>
    </source>
</evidence>
<dbReference type="SUPFAM" id="SSF46689">
    <property type="entry name" value="Homeodomain-like"/>
    <property type="match status" value="1"/>
</dbReference>
<evidence type="ECO:0000259" key="5">
    <source>
        <dbReference type="PROSITE" id="PS50977"/>
    </source>
</evidence>
<dbReference type="GO" id="GO:0003700">
    <property type="term" value="F:DNA-binding transcription factor activity"/>
    <property type="evidence" value="ECO:0007669"/>
    <property type="project" value="TreeGrafter"/>
</dbReference>
<dbReference type="InterPro" id="IPR050109">
    <property type="entry name" value="HTH-type_TetR-like_transc_reg"/>
</dbReference>
<dbReference type="AlphaFoldDB" id="A0A9Q3ZBE3"/>
<dbReference type="PRINTS" id="PR00455">
    <property type="entry name" value="HTHTETR"/>
</dbReference>
<dbReference type="Pfam" id="PF00440">
    <property type="entry name" value="TetR_N"/>
    <property type="match status" value="1"/>
</dbReference>
<feature type="DNA-binding region" description="H-T-H motif" evidence="4">
    <location>
        <begin position="34"/>
        <end position="53"/>
    </location>
</feature>
<keyword evidence="7" id="KW-1185">Reference proteome</keyword>
<reference evidence="6" key="1">
    <citation type="submission" date="2022-01" db="EMBL/GenBank/DDBJ databases">
        <authorList>
            <person name="Karlyshev A.V."/>
            <person name="Jaspars M."/>
        </authorList>
    </citation>
    <scope>NUCLEOTIDE SEQUENCE</scope>
    <source>
        <strain evidence="6">AGSA3-2</strain>
    </source>
</reference>
<evidence type="ECO:0000256" key="2">
    <source>
        <dbReference type="ARBA" id="ARBA00023125"/>
    </source>
</evidence>
<proteinExistence type="predicted"/>
<evidence type="ECO:0000256" key="3">
    <source>
        <dbReference type="ARBA" id="ARBA00023163"/>
    </source>
</evidence>
<dbReference type="KEGG" id="axe:P40_04495"/>
<dbReference type="RefSeq" id="WP_063140286.1">
    <property type="nucleotide sequence ID" value="NZ_CBDDTQ010000001.1"/>
</dbReference>
<dbReference type="PANTHER" id="PTHR30055">
    <property type="entry name" value="HTH-TYPE TRANSCRIPTIONAL REGULATOR RUTR"/>
    <property type="match status" value="1"/>
</dbReference>
<dbReference type="Proteomes" id="UP001107961">
    <property type="component" value="Unassembled WGS sequence"/>
</dbReference>
<evidence type="ECO:0000313" key="7">
    <source>
        <dbReference type="Proteomes" id="UP001107961"/>
    </source>
</evidence>
<keyword evidence="1" id="KW-0805">Transcription regulation</keyword>
<dbReference type="PANTHER" id="PTHR30055:SF234">
    <property type="entry name" value="HTH-TYPE TRANSCRIPTIONAL REGULATOR BETI"/>
    <property type="match status" value="1"/>
</dbReference>
<dbReference type="PROSITE" id="PS01081">
    <property type="entry name" value="HTH_TETR_1"/>
    <property type="match status" value="1"/>
</dbReference>
<accession>A0A9Q3ZBE3</accession>
<name>A0A9Q3ZBE3_9GAMM</name>
<dbReference type="GO" id="GO:0000976">
    <property type="term" value="F:transcription cis-regulatory region binding"/>
    <property type="evidence" value="ECO:0007669"/>
    <property type="project" value="TreeGrafter"/>
</dbReference>
<gene>
    <name evidence="6" type="ORF">LZG35_00620</name>
</gene>
<dbReference type="InterPro" id="IPR023772">
    <property type="entry name" value="DNA-bd_HTH_TetR-type_CS"/>
</dbReference>
<dbReference type="Gene3D" id="1.10.357.10">
    <property type="entry name" value="Tetracycline Repressor, domain 2"/>
    <property type="match status" value="1"/>
</dbReference>
<protein>
    <submittedName>
        <fullName evidence="6">TetR/AcrR family transcriptional regulator</fullName>
    </submittedName>
</protein>
<comment type="caution">
    <text evidence="6">The sequence shown here is derived from an EMBL/GenBank/DDBJ whole genome shotgun (WGS) entry which is preliminary data.</text>
</comment>
<dbReference type="PROSITE" id="PS50977">
    <property type="entry name" value="HTH_TETR_2"/>
    <property type="match status" value="1"/>
</dbReference>
<dbReference type="EMBL" id="JAJVKT010000001">
    <property type="protein sequence ID" value="MCE7507120.1"/>
    <property type="molecule type" value="Genomic_DNA"/>
</dbReference>
<sequence>MRKQPRQRRSRRMVDALIDATAQCITQYGVDGTTTPRIAECAGVSVGSLYQYFSDKDALFEALGEKLAHDVARALKRLPLPESANLHDLVGGAIRFGFDMLNSREGLFLELIRNWHRLPTARVADVLQGHFLELARLYFIKHHQKYPIEDLQVRMFIVANSTLFTMVRQVSQDEGLLRQEDVAEGLTNMIVGYLGGETGPSR</sequence>
<dbReference type="GeneID" id="94685684"/>
<keyword evidence="3" id="KW-0804">Transcription</keyword>